<accession>A0A0N4TUT7</accession>
<feature type="chain" id="PRO_5043122252" evidence="2">
    <location>
        <begin position="22"/>
        <end position="413"/>
    </location>
</feature>
<organism evidence="5">
    <name type="scientific">Brugia pahangi</name>
    <name type="common">Filarial nematode worm</name>
    <dbReference type="NCBI Taxonomy" id="6280"/>
    <lineage>
        <taxon>Eukaryota</taxon>
        <taxon>Metazoa</taxon>
        <taxon>Ecdysozoa</taxon>
        <taxon>Nematoda</taxon>
        <taxon>Chromadorea</taxon>
        <taxon>Rhabditida</taxon>
        <taxon>Spirurina</taxon>
        <taxon>Spiruromorpha</taxon>
        <taxon>Filarioidea</taxon>
        <taxon>Onchocercidae</taxon>
        <taxon>Brugia</taxon>
    </lineage>
</organism>
<dbReference type="PANTHER" id="PTHR46706:SF12">
    <property type="entry name" value="PROTEIN QUA-1-RELATED"/>
    <property type="match status" value="1"/>
</dbReference>
<keyword evidence="2" id="KW-0732">Signal</keyword>
<evidence type="ECO:0000313" key="3">
    <source>
        <dbReference type="EMBL" id="VDN93723.1"/>
    </source>
</evidence>
<dbReference type="PANTHER" id="PTHR46706">
    <property type="entry name" value="PROTEIN QUA-1-RELATED"/>
    <property type="match status" value="1"/>
</dbReference>
<dbReference type="InterPro" id="IPR052140">
    <property type="entry name" value="Dev_Signal_Hedgehog-like"/>
</dbReference>
<sequence>MLLLTSLSVCLIIIQNAYIFASYCGEDAIPFSLQALQSGQPVLGCARPSCFGWGVKTDNGARFYRIHRKNDGFMRRTDLKKYDKAKIMARESQLAFCEKNYASSSCDENMQWVGGLSPSSNITTQPLLLKCCTFDNLKNSWDRGIADVNPGQIVVGGEVMQDERQYAFDYIANIKKYSKKNGSIAYSVTIRRFWCLPYPTKSNLYGKMIEYLKYLVEENTLPYIMDRMTRNYETNRQPETNSKQFASQIFVVLFRLVLESENALFLQQSDDKIITSIDSTKQFTKTKLSSETLHRSGLPISPIKDFTSTVTQFTSTKQQQQSTMPLDSNQYLDASAIQNIRYVPQQSFIQQQEAPLYPSLYESYSQMQPQQQHRAQSLLYEQQMPSAQQFALQQSAPSHSSQFPLFPSFDQLV</sequence>
<evidence type="ECO:0000313" key="5">
    <source>
        <dbReference type="WBParaSite" id="BPAG_0001257501-mRNA-1"/>
    </source>
</evidence>
<dbReference type="Proteomes" id="UP000278627">
    <property type="component" value="Unassembled WGS sequence"/>
</dbReference>
<name>A0A0N4TUT7_BRUPA</name>
<protein>
    <submittedName>
        <fullName evidence="3 5">Uncharacterized protein</fullName>
    </submittedName>
</protein>
<dbReference type="STRING" id="6280.A0A0N4TUT7"/>
<gene>
    <name evidence="3" type="ORF">BPAG_LOCUS12537</name>
</gene>
<keyword evidence="4" id="KW-1185">Reference proteome</keyword>
<dbReference type="AlphaFoldDB" id="A0A0N4TUT7"/>
<evidence type="ECO:0000256" key="1">
    <source>
        <dbReference type="ARBA" id="ARBA00022473"/>
    </source>
</evidence>
<dbReference type="EMBL" id="UZAD01013301">
    <property type="protein sequence ID" value="VDN93723.1"/>
    <property type="molecule type" value="Genomic_DNA"/>
</dbReference>
<reference evidence="3 4" key="2">
    <citation type="submission" date="2018-11" db="EMBL/GenBank/DDBJ databases">
        <authorList>
            <consortium name="Pathogen Informatics"/>
        </authorList>
    </citation>
    <scope>NUCLEOTIDE SEQUENCE [LARGE SCALE GENOMIC DNA]</scope>
</reference>
<keyword evidence="1" id="KW-0217">Developmental protein</keyword>
<feature type="signal peptide" evidence="2">
    <location>
        <begin position="1"/>
        <end position="21"/>
    </location>
</feature>
<proteinExistence type="predicted"/>
<evidence type="ECO:0000313" key="4">
    <source>
        <dbReference type="Proteomes" id="UP000278627"/>
    </source>
</evidence>
<dbReference type="WBParaSite" id="BPAG_0001257501-mRNA-1">
    <property type="protein sequence ID" value="BPAG_0001257501-mRNA-1"/>
    <property type="gene ID" value="BPAG_0001257501"/>
</dbReference>
<reference evidence="5" key="1">
    <citation type="submission" date="2017-02" db="UniProtKB">
        <authorList>
            <consortium name="WormBaseParasite"/>
        </authorList>
    </citation>
    <scope>IDENTIFICATION</scope>
</reference>
<evidence type="ECO:0000256" key="2">
    <source>
        <dbReference type="SAM" id="SignalP"/>
    </source>
</evidence>